<reference evidence="1 2" key="1">
    <citation type="journal article" date="2024" name="Plant Biotechnol. J.">
        <title>Genome and CRISPR/Cas9 system of a widespread forest tree (Populus alba) in the world.</title>
        <authorList>
            <person name="Liu Y.J."/>
            <person name="Jiang P.F."/>
            <person name="Han X.M."/>
            <person name="Li X.Y."/>
            <person name="Wang H.M."/>
            <person name="Wang Y.J."/>
            <person name="Wang X.X."/>
            <person name="Zeng Q.Y."/>
        </authorList>
    </citation>
    <scope>NUCLEOTIDE SEQUENCE [LARGE SCALE GENOMIC DNA]</scope>
    <source>
        <strain evidence="2">cv. PAL-ZL1</strain>
    </source>
</reference>
<dbReference type="Proteomes" id="UP000309997">
    <property type="component" value="Unassembled WGS sequence"/>
</dbReference>
<keyword evidence="2" id="KW-1185">Reference proteome</keyword>
<comment type="caution">
    <text evidence="1">The sequence shown here is derived from an EMBL/GenBank/DDBJ whole genome shotgun (WGS) entry which is preliminary data.</text>
</comment>
<accession>A0ACC4AWN4</accession>
<protein>
    <submittedName>
        <fullName evidence="1">Uncharacterized protein</fullName>
    </submittedName>
</protein>
<dbReference type="EMBL" id="RCHU02000015">
    <property type="protein sequence ID" value="KAL3570439.1"/>
    <property type="molecule type" value="Genomic_DNA"/>
</dbReference>
<gene>
    <name evidence="1" type="ORF">D5086_027688</name>
</gene>
<evidence type="ECO:0000313" key="2">
    <source>
        <dbReference type="Proteomes" id="UP000309997"/>
    </source>
</evidence>
<organism evidence="1 2">
    <name type="scientific">Populus alba</name>
    <name type="common">White poplar</name>
    <dbReference type="NCBI Taxonomy" id="43335"/>
    <lineage>
        <taxon>Eukaryota</taxon>
        <taxon>Viridiplantae</taxon>
        <taxon>Streptophyta</taxon>
        <taxon>Embryophyta</taxon>
        <taxon>Tracheophyta</taxon>
        <taxon>Spermatophyta</taxon>
        <taxon>Magnoliopsida</taxon>
        <taxon>eudicotyledons</taxon>
        <taxon>Gunneridae</taxon>
        <taxon>Pentapetalae</taxon>
        <taxon>rosids</taxon>
        <taxon>fabids</taxon>
        <taxon>Malpighiales</taxon>
        <taxon>Salicaceae</taxon>
        <taxon>Saliceae</taxon>
        <taxon>Populus</taxon>
    </lineage>
</organism>
<sequence length="98" mass="11173">MLLSMFKQVKIGLLTTSVPFDPSLDPDLYLPLRAVENFSAKEMSMIRVEHQLWLCQVEPSSLLVINGVFMVVTMKCTKRVAFQLRDPFPQSSIPTFPK</sequence>
<name>A0ACC4AWN4_POPAL</name>
<evidence type="ECO:0000313" key="1">
    <source>
        <dbReference type="EMBL" id="KAL3570439.1"/>
    </source>
</evidence>
<proteinExistence type="predicted"/>